<accession>A0A386PVZ2</accession>
<evidence type="ECO:0000313" key="2">
    <source>
        <dbReference type="EMBL" id="AYE39378.1"/>
    </source>
</evidence>
<organism evidence="2 3">
    <name type="scientific">Companilactobacillus zhachilii</name>
    <dbReference type="NCBI Taxonomy" id="2304606"/>
    <lineage>
        <taxon>Bacteria</taxon>
        <taxon>Bacillati</taxon>
        <taxon>Bacillota</taxon>
        <taxon>Bacilli</taxon>
        <taxon>Lactobacillales</taxon>
        <taxon>Lactobacillaceae</taxon>
        <taxon>Companilactobacillus</taxon>
    </lineage>
</organism>
<dbReference type="EMBL" id="CP031933">
    <property type="protein sequence ID" value="AYE39378.1"/>
    <property type="molecule type" value="Genomic_DNA"/>
</dbReference>
<keyword evidence="1" id="KW-0812">Transmembrane</keyword>
<sequence length="203" mass="23381">MIKFGKKVSYRPICISMLIGVIIGSIFGLNISRTLGIQIGGIIFFILLLGHYFLVLPIIFNYWESSNYFIRYNDIKALHNRLLALLLPFKAPIKVIRKKDIQRVAIIGLPQHNPSLSSELILSEEGGFMYNLFLMINEPIKVRLTMKDKQIIDLDISRDYVKHPQKTLAKLHIFLKDFSFNELNISSEVKTLIDEQIKDDAVM</sequence>
<feature type="transmembrane region" description="Helical" evidence="1">
    <location>
        <begin position="37"/>
        <end position="63"/>
    </location>
</feature>
<gene>
    <name evidence="2" type="ORF">D1B17_12360</name>
</gene>
<name>A0A386PVZ2_9LACO</name>
<dbReference type="OrthoDB" id="2320004at2"/>
<dbReference type="Proteomes" id="UP000267208">
    <property type="component" value="Chromosome"/>
</dbReference>
<keyword evidence="3" id="KW-1185">Reference proteome</keyword>
<keyword evidence="1" id="KW-1133">Transmembrane helix</keyword>
<dbReference type="RefSeq" id="WP_120144011.1">
    <property type="nucleotide sequence ID" value="NZ_CP031933.2"/>
</dbReference>
<dbReference type="AlphaFoldDB" id="A0A386PVZ2"/>
<evidence type="ECO:0000256" key="1">
    <source>
        <dbReference type="SAM" id="Phobius"/>
    </source>
</evidence>
<evidence type="ECO:0000313" key="3">
    <source>
        <dbReference type="Proteomes" id="UP000267208"/>
    </source>
</evidence>
<reference evidence="3" key="1">
    <citation type="submission" date="2018-08" db="EMBL/GenBank/DDBJ databases">
        <title>Genome of Lactobacillus sp. HBUAS52074.</title>
        <authorList>
            <person name="Guo Z."/>
            <person name="Zhang Z.D."/>
        </authorList>
    </citation>
    <scope>NUCLEOTIDE SEQUENCE [LARGE SCALE GENOMIC DNA]</scope>
    <source>
        <strain evidence="3">HBUAS52074</strain>
    </source>
</reference>
<protein>
    <submittedName>
        <fullName evidence="2">Uncharacterized protein</fullName>
    </submittedName>
</protein>
<keyword evidence="1" id="KW-0472">Membrane</keyword>
<dbReference type="KEGG" id="lzh:D1B17_12360"/>
<feature type="transmembrane region" description="Helical" evidence="1">
    <location>
        <begin position="12"/>
        <end position="31"/>
    </location>
</feature>
<proteinExistence type="predicted"/>